<accession>A0A0K6IXE0</accession>
<sequence>MKKTLTTMAVLTAMLFAPGLRAEESVVNVYSTRHYPTDTRLYENFTAATGIKVNLVEGQEDPLIERIRAEGENSPADVLITVDAGRLWRAEQMGLFAPVRSEQLEARIPAHFRHPEGKWFGFSYRARVIVYNKAATSRDEIKNYADLADPKWKGRVCVRSSGNVYNLSLLAALIEHWGEEKARAWAQGVKDNMARPPQGSDTDQIKAVAAGECDVALVNHYYYARLLASDKPEDMNLVRKVGLVWPDQDGNGTHVNVSGAGVVRTAPHKEAAIRFLEYLASDEAQGYFAVGNNEWPTVPGVAYRNRVLASLGEFKIDPLPVAVLGKNQPLAQKIFDEVGWR</sequence>
<keyword evidence="6" id="KW-1185">Reference proteome</keyword>
<gene>
    <name evidence="5" type="ORF">Ga0061068_11146</name>
</gene>
<dbReference type="RefSeq" id="WP_055424026.1">
    <property type="nucleotide sequence ID" value="NZ_CYHH01000011.1"/>
</dbReference>
<protein>
    <submittedName>
        <fullName evidence="5">ABC-type Fe3+ transport system, periplasmic component</fullName>
    </submittedName>
</protein>
<dbReference type="PANTHER" id="PTHR30006:SF15">
    <property type="entry name" value="IRON-UTILIZATION PERIPLASMIC PROTEIN"/>
    <property type="match status" value="1"/>
</dbReference>
<keyword evidence="2 4" id="KW-0732">Signal</keyword>
<dbReference type="GO" id="GO:0046872">
    <property type="term" value="F:metal ion binding"/>
    <property type="evidence" value="ECO:0007669"/>
    <property type="project" value="UniProtKB-KW"/>
</dbReference>
<evidence type="ECO:0000256" key="4">
    <source>
        <dbReference type="SAM" id="SignalP"/>
    </source>
</evidence>
<reference evidence="6" key="1">
    <citation type="submission" date="2015-08" db="EMBL/GenBank/DDBJ databases">
        <authorList>
            <person name="Babu N.S."/>
            <person name="Beckwith C.J."/>
            <person name="Beseler K.G."/>
            <person name="Brison A."/>
            <person name="Carone J.V."/>
            <person name="Caskin T.P."/>
            <person name="Diamond M."/>
            <person name="Durham M.E."/>
            <person name="Foxe J.M."/>
            <person name="Go M."/>
            <person name="Henderson B.A."/>
            <person name="Jones I.B."/>
            <person name="McGettigan J.A."/>
            <person name="Micheletti S.J."/>
            <person name="Nasrallah M.E."/>
            <person name="Ortiz D."/>
            <person name="Piller C.R."/>
            <person name="Privatt S.R."/>
            <person name="Schneider S.L."/>
            <person name="Sharp S."/>
            <person name="Smith T.C."/>
            <person name="Stanton J.D."/>
            <person name="Ullery H.E."/>
            <person name="Wilson R.J."/>
            <person name="Serrano M.G."/>
            <person name="Buck G."/>
            <person name="Lee V."/>
            <person name="Wang Y."/>
            <person name="Carvalho R."/>
            <person name="Voegtly L."/>
            <person name="Shi R."/>
            <person name="Duckworth R."/>
            <person name="Johnson A."/>
            <person name="Loviza R."/>
            <person name="Walstead R."/>
            <person name="Shah Z."/>
            <person name="Kiflezghi M."/>
            <person name="Wade K."/>
            <person name="Ball S.L."/>
            <person name="Bradley K.W."/>
            <person name="Asai D.J."/>
            <person name="Bowman C.A."/>
            <person name="Russell D.A."/>
            <person name="Pope W.H."/>
            <person name="Jacobs-Sera D."/>
            <person name="Hendrix R.W."/>
            <person name="Hatfull G.F."/>
        </authorList>
    </citation>
    <scope>NUCLEOTIDE SEQUENCE [LARGE SCALE GENOMIC DNA]</scope>
    <source>
        <strain evidence="6">JCM 19170</strain>
    </source>
</reference>
<name>A0A0K6IXE0_9PROT</name>
<feature type="binding site" evidence="3">
    <location>
        <position position="221"/>
    </location>
    <ligand>
        <name>Fe cation</name>
        <dbReference type="ChEBI" id="CHEBI:24875"/>
    </ligand>
</feature>
<evidence type="ECO:0000256" key="3">
    <source>
        <dbReference type="PIRSR" id="PIRSR002825-1"/>
    </source>
</evidence>
<dbReference type="GO" id="GO:0030288">
    <property type="term" value="C:outer membrane-bounded periplasmic space"/>
    <property type="evidence" value="ECO:0007669"/>
    <property type="project" value="TreeGrafter"/>
</dbReference>
<evidence type="ECO:0000313" key="5">
    <source>
        <dbReference type="EMBL" id="CUB07753.1"/>
    </source>
</evidence>
<dbReference type="PIRSF" id="PIRSF002825">
    <property type="entry name" value="CfbpA"/>
    <property type="match status" value="1"/>
</dbReference>
<dbReference type="Pfam" id="PF13343">
    <property type="entry name" value="SBP_bac_6"/>
    <property type="match status" value="1"/>
</dbReference>
<keyword evidence="3" id="KW-0479">Metal-binding</keyword>
<keyword evidence="3" id="KW-0408">Iron</keyword>
<feature type="signal peptide" evidence="4">
    <location>
        <begin position="1"/>
        <end position="22"/>
    </location>
</feature>
<feature type="binding site" evidence="3">
    <location>
        <position position="34"/>
    </location>
    <ligand>
        <name>Fe cation</name>
        <dbReference type="ChEBI" id="CHEBI:24875"/>
    </ligand>
</feature>
<proteinExistence type="inferred from homology"/>
<dbReference type="Gene3D" id="3.40.190.10">
    <property type="entry name" value="Periplasmic binding protein-like II"/>
    <property type="match status" value="2"/>
</dbReference>
<feature type="chain" id="PRO_5005505887" evidence="4">
    <location>
        <begin position="23"/>
        <end position="341"/>
    </location>
</feature>
<evidence type="ECO:0000256" key="2">
    <source>
        <dbReference type="ARBA" id="ARBA00022729"/>
    </source>
</evidence>
<dbReference type="OrthoDB" id="5291644at2"/>
<evidence type="ECO:0000256" key="1">
    <source>
        <dbReference type="ARBA" id="ARBA00008520"/>
    </source>
</evidence>
<dbReference type="Proteomes" id="UP000182108">
    <property type="component" value="Unassembled WGS sequence"/>
</dbReference>
<dbReference type="CDD" id="cd13542">
    <property type="entry name" value="PBP2_FutA1_ilke"/>
    <property type="match status" value="1"/>
</dbReference>
<comment type="similarity">
    <text evidence="1">Belongs to the bacterial solute-binding protein 1 family.</text>
</comment>
<dbReference type="InterPro" id="IPR026045">
    <property type="entry name" value="Ferric-bd"/>
</dbReference>
<feature type="binding site" evidence="3">
    <location>
        <position position="222"/>
    </location>
    <ligand>
        <name>Fe cation</name>
        <dbReference type="ChEBI" id="CHEBI:24875"/>
    </ligand>
</feature>
<dbReference type="EMBL" id="CYHH01000011">
    <property type="protein sequence ID" value="CUB07753.1"/>
    <property type="molecule type" value="Genomic_DNA"/>
</dbReference>
<evidence type="ECO:0000313" key="6">
    <source>
        <dbReference type="Proteomes" id="UP000182108"/>
    </source>
</evidence>
<dbReference type="AlphaFoldDB" id="A0A0K6IXE0"/>
<organism evidence="5 6">
    <name type="scientific">Tepidiphilus thermophilus</name>
    <dbReference type="NCBI Taxonomy" id="876478"/>
    <lineage>
        <taxon>Bacteria</taxon>
        <taxon>Pseudomonadati</taxon>
        <taxon>Pseudomonadota</taxon>
        <taxon>Hydrogenophilia</taxon>
        <taxon>Hydrogenophilales</taxon>
        <taxon>Hydrogenophilaceae</taxon>
        <taxon>Tepidiphilus</taxon>
    </lineage>
</organism>
<dbReference type="SUPFAM" id="SSF53850">
    <property type="entry name" value="Periplasmic binding protein-like II"/>
    <property type="match status" value="1"/>
</dbReference>
<dbReference type="PANTHER" id="PTHR30006">
    <property type="entry name" value="THIAMINE-BINDING PERIPLASMIC PROTEIN-RELATED"/>
    <property type="match status" value="1"/>
</dbReference>